<dbReference type="Proteomes" id="UP000649328">
    <property type="component" value="Unassembled WGS sequence"/>
</dbReference>
<evidence type="ECO:0000313" key="2">
    <source>
        <dbReference type="Proteomes" id="UP000649328"/>
    </source>
</evidence>
<reference evidence="1" key="1">
    <citation type="submission" date="2020-10" db="EMBL/GenBank/DDBJ databases">
        <title>The Whole-Genome Sequence of Metschnikowia persimmonesis, a Novel Endophytic Yeast Species Isolated from Medicinal Plant Diospyros kaki Thumb.</title>
        <authorList>
            <person name="Rahmat E."/>
            <person name="Kang Y."/>
        </authorList>
    </citation>
    <scope>NUCLEOTIDE SEQUENCE</scope>
    <source>
        <strain evidence="1">KIOM G15050</strain>
    </source>
</reference>
<protein>
    <recommendedName>
        <fullName evidence="3">WG repeat-containing protein</fullName>
    </recommendedName>
</protein>
<dbReference type="OrthoDB" id="4072073at2759"/>
<dbReference type="EMBL" id="JACBPP010000001">
    <property type="protein sequence ID" value="KAF8004629.1"/>
    <property type="molecule type" value="Genomic_DNA"/>
</dbReference>
<keyword evidence="2" id="KW-1185">Reference proteome</keyword>
<comment type="caution">
    <text evidence="1">The sequence shown here is derived from an EMBL/GenBank/DDBJ whole genome shotgun (WGS) entry which is preliminary data.</text>
</comment>
<gene>
    <name evidence="1" type="ORF">HF325_000086</name>
</gene>
<dbReference type="AlphaFoldDB" id="A0A8H7GVS1"/>
<proteinExistence type="predicted"/>
<name>A0A8H7GVS1_9ASCO</name>
<accession>A0A8H7GVS1</accession>
<sequence>MLLFFLALCPVSSAEDMYHQGLLSLIPLTRNGVPHLFGVSQDWLVADDSISYFGYYKTGALALVEAGKYVAIDEHGKLHLDDDPHHGFLLTDKKGTIWMKSVSYKGDAEFQLCADGLIGHKSNCAGAKRIFINYERDWPIRD</sequence>
<evidence type="ECO:0000313" key="1">
    <source>
        <dbReference type="EMBL" id="KAF8004629.1"/>
    </source>
</evidence>
<evidence type="ECO:0008006" key="3">
    <source>
        <dbReference type="Google" id="ProtNLM"/>
    </source>
</evidence>
<organism evidence="1 2">
    <name type="scientific">Metschnikowia pulcherrima</name>
    <dbReference type="NCBI Taxonomy" id="27326"/>
    <lineage>
        <taxon>Eukaryota</taxon>
        <taxon>Fungi</taxon>
        <taxon>Dikarya</taxon>
        <taxon>Ascomycota</taxon>
        <taxon>Saccharomycotina</taxon>
        <taxon>Pichiomycetes</taxon>
        <taxon>Metschnikowiaceae</taxon>
        <taxon>Metschnikowia</taxon>
    </lineage>
</organism>